<dbReference type="PROSITE" id="PS00878">
    <property type="entry name" value="ODR_DC_2_1"/>
    <property type="match status" value="1"/>
</dbReference>
<evidence type="ECO:0000256" key="4">
    <source>
        <dbReference type="ARBA" id="ARBA00022898"/>
    </source>
</evidence>
<dbReference type="GO" id="GO:0005737">
    <property type="term" value="C:cytoplasm"/>
    <property type="evidence" value="ECO:0007669"/>
    <property type="project" value="TreeGrafter"/>
</dbReference>
<dbReference type="GO" id="GO:0033387">
    <property type="term" value="P:putrescine biosynthetic process from arginine, via ornithine"/>
    <property type="evidence" value="ECO:0007669"/>
    <property type="project" value="TreeGrafter"/>
</dbReference>
<evidence type="ECO:0000313" key="11">
    <source>
        <dbReference type="EMBL" id="SDM16261.1"/>
    </source>
</evidence>
<feature type="modified residue" description="N6-(pyridoxal phosphate)lysine" evidence="9">
    <location>
        <position position="63"/>
    </location>
</feature>
<name>A0A1G9QZF8_ALLAB</name>
<dbReference type="eggNOG" id="COG0019">
    <property type="taxonomic scope" value="Bacteria"/>
</dbReference>
<dbReference type="CDD" id="cd00622">
    <property type="entry name" value="PLPDE_III_ODC"/>
    <property type="match status" value="1"/>
</dbReference>
<evidence type="ECO:0000313" key="12">
    <source>
        <dbReference type="Proteomes" id="UP000183376"/>
    </source>
</evidence>
<feature type="domain" description="Orn/DAP/Arg decarboxylase 2 N-terminal" evidence="10">
    <location>
        <begin position="42"/>
        <end position="270"/>
    </location>
</feature>
<dbReference type="InterPro" id="IPR022653">
    <property type="entry name" value="De-COase2_pyr-phos_BS"/>
</dbReference>
<keyword evidence="5" id="KW-0456">Lyase</keyword>
<proteinExistence type="inferred from homology"/>
<dbReference type="InterPro" id="IPR029066">
    <property type="entry name" value="PLP-binding_barrel"/>
</dbReference>
<keyword evidence="4 9" id="KW-0663">Pyridoxal phosphate</keyword>
<feature type="active site" description="Proton donor" evidence="9">
    <location>
        <position position="336"/>
    </location>
</feature>
<evidence type="ECO:0000256" key="9">
    <source>
        <dbReference type="PIRSR" id="PIRSR600183-50"/>
    </source>
</evidence>
<dbReference type="EMBL" id="LT629701">
    <property type="protein sequence ID" value="SDM16261.1"/>
    <property type="molecule type" value="Genomic_DNA"/>
</dbReference>
<dbReference type="InterPro" id="IPR022644">
    <property type="entry name" value="De-COase2_N"/>
</dbReference>
<dbReference type="Gene3D" id="3.20.20.10">
    <property type="entry name" value="Alanine racemase"/>
    <property type="match status" value="1"/>
</dbReference>
<organism evidence="11 12">
    <name type="scientific">Allokutzneria albata</name>
    <name type="common">Kibdelosporangium albatum</name>
    <dbReference type="NCBI Taxonomy" id="211114"/>
    <lineage>
        <taxon>Bacteria</taxon>
        <taxon>Bacillati</taxon>
        <taxon>Actinomycetota</taxon>
        <taxon>Actinomycetes</taxon>
        <taxon>Pseudonocardiales</taxon>
        <taxon>Pseudonocardiaceae</taxon>
        <taxon>Allokutzneria</taxon>
    </lineage>
</organism>
<dbReference type="Pfam" id="PF02784">
    <property type="entry name" value="Orn_Arg_deC_N"/>
    <property type="match status" value="1"/>
</dbReference>
<evidence type="ECO:0000256" key="3">
    <source>
        <dbReference type="ARBA" id="ARBA00022793"/>
    </source>
</evidence>
<reference evidence="11 12" key="1">
    <citation type="submission" date="2016-10" db="EMBL/GenBank/DDBJ databases">
        <authorList>
            <person name="de Groot N.N."/>
        </authorList>
    </citation>
    <scope>NUCLEOTIDE SEQUENCE [LARGE SCALE GENOMIC DNA]</scope>
    <source>
        <strain evidence="11 12">DSM 44149</strain>
    </source>
</reference>
<protein>
    <recommendedName>
        <fullName evidence="7">ornithine decarboxylase</fullName>
        <ecNumber evidence="7">4.1.1.17</ecNumber>
    </recommendedName>
</protein>
<sequence length="393" mass="41619">MSESLATAVAAETTNDPSARIRHFLDTHRPSTPCLVLDLDVVGQNYRRLRAALPDARIFYAVKANPHPEVVRLLVGLGACFDVASTGEIDLCLAQGAAPETISYGNTIKKAADIAYAHARGVRLFVLDSAQDVAHLAEHAPGASVFCRVLVEADGARTPFGKKFGCAPEMAVELLREAGERGLDVRGVSFHVGSQHVDPSAWELGIARAAQVAAAGVPVGLVNLGGGFPSTYTEAVPALTEYAAAVERALERHFGAARPELIIEPGRALVGDAGMIRSEVVLVSRKSVEDTHRWVYLDVGRYNGMAECEGEAIAYRLRTAHDGGPDGPVVIAGPTCDGDDVLYQRTAYRLPLALAAGDHVDIPCTGAYTASYSSVSFNGFPPLTTHVIGAKQI</sequence>
<dbReference type="PRINTS" id="PR01182">
    <property type="entry name" value="ORNDCRBXLASE"/>
</dbReference>
<evidence type="ECO:0000256" key="5">
    <source>
        <dbReference type="ARBA" id="ARBA00023239"/>
    </source>
</evidence>
<evidence type="ECO:0000256" key="6">
    <source>
        <dbReference type="ARBA" id="ARBA00034115"/>
    </source>
</evidence>
<dbReference type="RefSeq" id="WP_231950572.1">
    <property type="nucleotide sequence ID" value="NZ_JOEF01000022.1"/>
</dbReference>
<accession>A0A1G9QZF8</accession>
<evidence type="ECO:0000256" key="1">
    <source>
        <dbReference type="ARBA" id="ARBA00001933"/>
    </source>
</evidence>
<comment type="catalytic activity">
    <reaction evidence="8">
        <text>L-ornithine + H(+) = putrescine + CO2</text>
        <dbReference type="Rhea" id="RHEA:22964"/>
        <dbReference type="ChEBI" id="CHEBI:15378"/>
        <dbReference type="ChEBI" id="CHEBI:16526"/>
        <dbReference type="ChEBI" id="CHEBI:46911"/>
        <dbReference type="ChEBI" id="CHEBI:326268"/>
        <dbReference type="EC" id="4.1.1.17"/>
    </reaction>
</comment>
<comment type="similarity">
    <text evidence="2">Belongs to the Orn/Lys/Arg decarboxylase class-II family.</text>
</comment>
<comment type="cofactor">
    <cofactor evidence="1 9">
        <name>pyridoxal 5'-phosphate</name>
        <dbReference type="ChEBI" id="CHEBI:597326"/>
    </cofactor>
</comment>
<gene>
    <name evidence="11" type="ORF">SAMN04489726_0102</name>
</gene>
<comment type="pathway">
    <text evidence="6">Amine and polyamine biosynthesis; putrescine biosynthesis via L-ornithine pathway; putrescine from L-ornithine: step 1/1.</text>
</comment>
<dbReference type="GO" id="GO:0004586">
    <property type="term" value="F:ornithine decarboxylase activity"/>
    <property type="evidence" value="ECO:0007669"/>
    <property type="project" value="UniProtKB-EC"/>
</dbReference>
<dbReference type="FunFam" id="3.20.20.10:FF:000008">
    <property type="entry name" value="Ornithine decarboxylase"/>
    <property type="match status" value="1"/>
</dbReference>
<dbReference type="STRING" id="211114.SAMN04489726_0102"/>
<keyword evidence="3" id="KW-0210">Decarboxylase</keyword>
<dbReference type="Proteomes" id="UP000183376">
    <property type="component" value="Chromosome I"/>
</dbReference>
<dbReference type="PRINTS" id="PR01179">
    <property type="entry name" value="ODADCRBXLASE"/>
</dbReference>
<dbReference type="Gene3D" id="2.40.37.10">
    <property type="entry name" value="Lyase, Ornithine Decarboxylase, Chain A, domain 1"/>
    <property type="match status" value="1"/>
</dbReference>
<dbReference type="SUPFAM" id="SSF51419">
    <property type="entry name" value="PLP-binding barrel"/>
    <property type="match status" value="1"/>
</dbReference>
<evidence type="ECO:0000256" key="2">
    <source>
        <dbReference type="ARBA" id="ARBA00008872"/>
    </source>
</evidence>
<dbReference type="AlphaFoldDB" id="A0A1G9QZF8"/>
<dbReference type="InterPro" id="IPR000183">
    <property type="entry name" value="Orn/DAP/Arg_de-COase"/>
</dbReference>
<dbReference type="PANTHER" id="PTHR11482">
    <property type="entry name" value="ARGININE/DIAMINOPIMELATE/ORNITHINE DECARBOXYLASE"/>
    <property type="match status" value="1"/>
</dbReference>
<dbReference type="FunFam" id="2.40.37.10:FF:000004">
    <property type="entry name" value="Ornithine decarboxylase"/>
    <property type="match status" value="1"/>
</dbReference>
<evidence type="ECO:0000256" key="7">
    <source>
        <dbReference type="ARBA" id="ARBA00034138"/>
    </source>
</evidence>
<evidence type="ECO:0000256" key="8">
    <source>
        <dbReference type="ARBA" id="ARBA00049127"/>
    </source>
</evidence>
<dbReference type="InterPro" id="IPR009006">
    <property type="entry name" value="Ala_racemase/Decarboxylase_C"/>
</dbReference>
<evidence type="ECO:0000259" key="10">
    <source>
        <dbReference type="Pfam" id="PF02784"/>
    </source>
</evidence>
<dbReference type="PANTHER" id="PTHR11482:SF6">
    <property type="entry name" value="ORNITHINE DECARBOXYLASE 1-RELATED"/>
    <property type="match status" value="1"/>
</dbReference>
<dbReference type="InterPro" id="IPR002433">
    <property type="entry name" value="Orn_de-COase"/>
</dbReference>
<dbReference type="SUPFAM" id="SSF50621">
    <property type="entry name" value="Alanine racemase C-terminal domain-like"/>
    <property type="match status" value="1"/>
</dbReference>
<dbReference type="EC" id="4.1.1.17" evidence="7"/>
<keyword evidence="12" id="KW-1185">Reference proteome</keyword>